<feature type="compositionally biased region" description="Gly residues" evidence="2">
    <location>
        <begin position="304"/>
        <end position="314"/>
    </location>
</feature>
<comment type="caution">
    <text evidence="3">The sequence shown here is derived from an EMBL/GenBank/DDBJ whole genome shotgun (WGS) entry which is preliminary data.</text>
</comment>
<proteinExistence type="predicted"/>
<sequence length="385" mass="42062">MATGADTSGPYSGVPTVIDDDVQRTAELIVRREVHGAAGVAGEPEEHSLAALDPEVRRRLLEAVCVALQAERNGWKQRLQHTLHEIDREHRASIEVESALQDLIVSLGLTPPPESPTSGRRSSDAIRTLRRYIQQLQTQAEQAADTTAQHAALAKLRDAMRRVEQEKAELAAELRERAREAAWQAKELNATRSQLGKLRQIVLNYNQSHSTNFHLEEESVDAPAAVRARSDPLYNGGGMGGMYPAPPGTTSGILGLTARERTYVEGDQVNYYSTTGEEIAVWKLRNRRTRGGDGSGGDASNRSLGGGSGGMSKGHAGGKAVTQCLRCNQFFKGAENTGKSCRYHKKGRQIREQYDTTGRLLRVLYTWACCKKGLDAPGCTYGCHI</sequence>
<protein>
    <submittedName>
        <fullName evidence="3">Uncharacterized protein</fullName>
    </submittedName>
</protein>
<evidence type="ECO:0000313" key="4">
    <source>
        <dbReference type="Proteomes" id="UP000271974"/>
    </source>
</evidence>
<feature type="coiled-coil region" evidence="1">
    <location>
        <begin position="126"/>
        <end position="191"/>
    </location>
</feature>
<keyword evidence="4" id="KW-1185">Reference proteome</keyword>
<dbReference type="Proteomes" id="UP000271974">
    <property type="component" value="Unassembled WGS sequence"/>
</dbReference>
<keyword evidence="1" id="KW-0175">Coiled coil</keyword>
<dbReference type="OrthoDB" id="6134843at2759"/>
<name>A0A3S1B6W1_ELYCH</name>
<organism evidence="3 4">
    <name type="scientific">Elysia chlorotica</name>
    <name type="common">Eastern emerald elysia</name>
    <name type="synonym">Sea slug</name>
    <dbReference type="NCBI Taxonomy" id="188477"/>
    <lineage>
        <taxon>Eukaryota</taxon>
        <taxon>Metazoa</taxon>
        <taxon>Spiralia</taxon>
        <taxon>Lophotrochozoa</taxon>
        <taxon>Mollusca</taxon>
        <taxon>Gastropoda</taxon>
        <taxon>Heterobranchia</taxon>
        <taxon>Euthyneura</taxon>
        <taxon>Panpulmonata</taxon>
        <taxon>Sacoglossa</taxon>
        <taxon>Placobranchoidea</taxon>
        <taxon>Plakobranchidae</taxon>
        <taxon>Elysia</taxon>
    </lineage>
</organism>
<reference evidence="3 4" key="1">
    <citation type="submission" date="2019-01" db="EMBL/GenBank/DDBJ databases">
        <title>A draft genome assembly of the solar-powered sea slug Elysia chlorotica.</title>
        <authorList>
            <person name="Cai H."/>
            <person name="Li Q."/>
            <person name="Fang X."/>
            <person name="Li J."/>
            <person name="Curtis N.E."/>
            <person name="Altenburger A."/>
            <person name="Shibata T."/>
            <person name="Feng M."/>
            <person name="Maeda T."/>
            <person name="Schwartz J.A."/>
            <person name="Shigenobu S."/>
            <person name="Lundholm N."/>
            <person name="Nishiyama T."/>
            <person name="Yang H."/>
            <person name="Hasebe M."/>
            <person name="Li S."/>
            <person name="Pierce S.K."/>
            <person name="Wang J."/>
        </authorList>
    </citation>
    <scope>NUCLEOTIDE SEQUENCE [LARGE SCALE GENOMIC DNA]</scope>
    <source>
        <strain evidence="3">EC2010</strain>
        <tissue evidence="3">Whole organism of an adult</tissue>
    </source>
</reference>
<accession>A0A3S1B6W1</accession>
<feature type="region of interest" description="Disordered" evidence="2">
    <location>
        <begin position="288"/>
        <end position="314"/>
    </location>
</feature>
<gene>
    <name evidence="3" type="ORF">EGW08_011017</name>
</gene>
<dbReference type="AlphaFoldDB" id="A0A3S1B6W1"/>
<dbReference type="EMBL" id="RQTK01000349">
    <property type="protein sequence ID" value="RUS81223.1"/>
    <property type="molecule type" value="Genomic_DNA"/>
</dbReference>
<evidence type="ECO:0000313" key="3">
    <source>
        <dbReference type="EMBL" id="RUS81223.1"/>
    </source>
</evidence>
<evidence type="ECO:0000256" key="2">
    <source>
        <dbReference type="SAM" id="MobiDB-lite"/>
    </source>
</evidence>
<evidence type="ECO:0000256" key="1">
    <source>
        <dbReference type="SAM" id="Coils"/>
    </source>
</evidence>